<dbReference type="RefSeq" id="WP_121688857.1">
    <property type="nucleotide sequence ID" value="NZ_RCUY01000009.1"/>
</dbReference>
<evidence type="ECO:0000259" key="1">
    <source>
        <dbReference type="Pfam" id="PF17032"/>
    </source>
</evidence>
<protein>
    <submittedName>
        <fullName evidence="2">Zinc-ribbon domain-containing protein</fullName>
    </submittedName>
</protein>
<evidence type="ECO:0000313" key="3">
    <source>
        <dbReference type="Proteomes" id="UP000269438"/>
    </source>
</evidence>
<evidence type="ECO:0000313" key="2">
    <source>
        <dbReference type="EMBL" id="RLP82326.1"/>
    </source>
</evidence>
<keyword evidence="3" id="KW-1185">Reference proteome</keyword>
<sequence>MIIFGSRTTQRIIAALFFVCTFCNAEAAQRLVRVRSMFTLFFIPVFPFGHGQYMISCAYCGNQTALSRASAEEFQRDAVELEAARMNAETAVPEIPSA</sequence>
<proteinExistence type="predicted"/>
<name>A0A3L7APH1_9MICO</name>
<dbReference type="Pfam" id="PF17032">
    <property type="entry name" value="Zn_ribbon_15"/>
    <property type="match status" value="1"/>
</dbReference>
<comment type="caution">
    <text evidence="2">The sequence shown here is derived from an EMBL/GenBank/DDBJ whole genome shotgun (WGS) entry which is preliminary data.</text>
</comment>
<dbReference type="AlphaFoldDB" id="A0A3L7APH1"/>
<organism evidence="2 3">
    <name type="scientific">Mycetocola lacteus</name>
    <dbReference type="NCBI Taxonomy" id="76637"/>
    <lineage>
        <taxon>Bacteria</taxon>
        <taxon>Bacillati</taxon>
        <taxon>Actinomycetota</taxon>
        <taxon>Actinomycetes</taxon>
        <taxon>Micrococcales</taxon>
        <taxon>Microbacteriaceae</taxon>
        <taxon>Mycetocola</taxon>
    </lineage>
</organism>
<reference evidence="2 3" key="1">
    <citation type="submission" date="2018-10" db="EMBL/GenBank/DDBJ databases">
        <authorList>
            <person name="Li J."/>
        </authorList>
    </citation>
    <scope>NUCLEOTIDE SEQUENCE [LARGE SCALE GENOMIC DNA]</scope>
    <source>
        <strain evidence="2 3">JCM 11654</strain>
    </source>
</reference>
<dbReference type="OrthoDB" id="4377018at2"/>
<dbReference type="Proteomes" id="UP000269438">
    <property type="component" value="Unassembled WGS sequence"/>
</dbReference>
<feature type="domain" description="Zinc-ribbon 15" evidence="1">
    <location>
        <begin position="19"/>
        <end position="67"/>
    </location>
</feature>
<accession>A0A3L7APH1</accession>
<dbReference type="InterPro" id="IPR031493">
    <property type="entry name" value="Zinc_ribbon_15"/>
</dbReference>
<dbReference type="EMBL" id="RCUY01000009">
    <property type="protein sequence ID" value="RLP82326.1"/>
    <property type="molecule type" value="Genomic_DNA"/>
</dbReference>
<gene>
    <name evidence="2" type="ORF">D9V34_11095</name>
</gene>